<dbReference type="GO" id="GO:0045454">
    <property type="term" value="P:cell redox homeostasis"/>
    <property type="evidence" value="ECO:0007669"/>
    <property type="project" value="TreeGrafter"/>
</dbReference>
<dbReference type="OrthoDB" id="5784238at2"/>
<dbReference type="InterPro" id="IPR036249">
    <property type="entry name" value="Thioredoxin-like_sf"/>
</dbReference>
<dbReference type="KEGG" id="caby:Cabys_1848"/>
<reference evidence="3 6" key="2">
    <citation type="submission" date="2016-11" db="EMBL/GenBank/DDBJ databases">
        <title>Genomic analysis of Caldithrix abyssi and proposal of a novel bacterial phylum Caldithrichaeota.</title>
        <authorList>
            <person name="Kublanov I."/>
            <person name="Sigalova O."/>
            <person name="Gavrilov S."/>
            <person name="Lebedinsky A."/>
            <person name="Ivanova N."/>
            <person name="Daum C."/>
            <person name="Reddy T."/>
            <person name="Klenk H.P."/>
            <person name="Goker M."/>
            <person name="Reva O."/>
            <person name="Miroshnichenko M."/>
            <person name="Kyprides N."/>
            <person name="Woyke T."/>
            <person name="Gelfand M."/>
        </authorList>
    </citation>
    <scope>NUCLEOTIDE SEQUENCE [LARGE SCALE GENOMIC DNA]</scope>
    <source>
        <strain evidence="3 6">LF13</strain>
    </source>
</reference>
<protein>
    <submittedName>
        <fullName evidence="3">Thioredoxin 1</fullName>
    </submittedName>
    <submittedName>
        <fullName evidence="4">Thioredoxin domain-containing protein</fullName>
    </submittedName>
</protein>
<proteinExistence type="predicted"/>
<dbReference type="InterPro" id="IPR013766">
    <property type="entry name" value="Thioredoxin_domain"/>
</dbReference>
<dbReference type="Proteomes" id="UP000183868">
    <property type="component" value="Chromosome"/>
</dbReference>
<keyword evidence="5" id="KW-1185">Reference proteome</keyword>
<dbReference type="SUPFAM" id="SSF52833">
    <property type="entry name" value="Thioredoxin-like"/>
    <property type="match status" value="1"/>
</dbReference>
<gene>
    <name evidence="3" type="ORF">Cabys_1848</name>
    <name evidence="4" type="ORF">Calab_2978</name>
</gene>
<dbReference type="PANTHER" id="PTHR45663:SF11">
    <property type="entry name" value="GEO12009P1"/>
    <property type="match status" value="1"/>
</dbReference>
<dbReference type="AlphaFoldDB" id="H1XSN7"/>
<dbReference type="PANTHER" id="PTHR45663">
    <property type="entry name" value="GEO12009P1"/>
    <property type="match status" value="1"/>
</dbReference>
<evidence type="ECO:0000259" key="2">
    <source>
        <dbReference type="PROSITE" id="PS51352"/>
    </source>
</evidence>
<accession>H1XSN7</accession>
<keyword evidence="1" id="KW-1133">Transmembrane helix</keyword>
<dbReference type="Proteomes" id="UP000004671">
    <property type="component" value="Chromosome"/>
</dbReference>
<dbReference type="EMBL" id="CM001402">
    <property type="protein sequence ID" value="EHO42585.1"/>
    <property type="molecule type" value="Genomic_DNA"/>
</dbReference>
<dbReference type="STRING" id="880073.Cabys_1848"/>
<keyword evidence="1" id="KW-0812">Transmembrane</keyword>
<name>H1XSN7_CALAY</name>
<dbReference type="Pfam" id="PF00085">
    <property type="entry name" value="Thioredoxin"/>
    <property type="match status" value="1"/>
</dbReference>
<keyword evidence="1" id="KW-0472">Membrane</keyword>
<evidence type="ECO:0000313" key="4">
    <source>
        <dbReference type="EMBL" id="EHO42585.1"/>
    </source>
</evidence>
<dbReference type="PROSITE" id="PS51352">
    <property type="entry name" value="THIOREDOXIN_2"/>
    <property type="match status" value="1"/>
</dbReference>
<evidence type="ECO:0000313" key="5">
    <source>
        <dbReference type="Proteomes" id="UP000004671"/>
    </source>
</evidence>
<dbReference type="eggNOG" id="COG0526">
    <property type="taxonomic scope" value="Bacteria"/>
</dbReference>
<dbReference type="RefSeq" id="WP_006929942.1">
    <property type="nucleotide sequence ID" value="NZ_CM001402.1"/>
</dbReference>
<dbReference type="PaxDb" id="880073-Calab_2978"/>
<dbReference type="HOGENOM" id="CLU_090389_15_0_0"/>
<dbReference type="CDD" id="cd02947">
    <property type="entry name" value="TRX_family"/>
    <property type="match status" value="1"/>
</dbReference>
<feature type="domain" description="Thioredoxin" evidence="2">
    <location>
        <begin position="22"/>
        <end position="132"/>
    </location>
</feature>
<evidence type="ECO:0000313" key="3">
    <source>
        <dbReference type="EMBL" id="APF18597.1"/>
    </source>
</evidence>
<dbReference type="GO" id="GO:0005829">
    <property type="term" value="C:cytosol"/>
    <property type="evidence" value="ECO:0007669"/>
    <property type="project" value="TreeGrafter"/>
</dbReference>
<dbReference type="InParanoid" id="H1XSN7"/>
<organism evidence="4 5">
    <name type="scientific">Caldithrix abyssi DSM 13497</name>
    <dbReference type="NCBI Taxonomy" id="880073"/>
    <lineage>
        <taxon>Bacteria</taxon>
        <taxon>Pseudomonadati</taxon>
        <taxon>Calditrichota</taxon>
        <taxon>Calditrichia</taxon>
        <taxon>Calditrichales</taxon>
        <taxon>Calditrichaceae</taxon>
        <taxon>Caldithrix</taxon>
    </lineage>
</organism>
<reference evidence="4 5" key="1">
    <citation type="submission" date="2011-09" db="EMBL/GenBank/DDBJ databases">
        <title>The permanent draft genome of Caldithrix abyssi DSM 13497.</title>
        <authorList>
            <consortium name="US DOE Joint Genome Institute (JGI-PGF)"/>
            <person name="Lucas S."/>
            <person name="Han J."/>
            <person name="Lapidus A."/>
            <person name="Bruce D."/>
            <person name="Goodwin L."/>
            <person name="Pitluck S."/>
            <person name="Peters L."/>
            <person name="Kyrpides N."/>
            <person name="Mavromatis K."/>
            <person name="Ivanova N."/>
            <person name="Mikhailova N."/>
            <person name="Chertkov O."/>
            <person name="Detter J.C."/>
            <person name="Tapia R."/>
            <person name="Han C."/>
            <person name="Land M."/>
            <person name="Hauser L."/>
            <person name="Markowitz V."/>
            <person name="Cheng J.-F."/>
            <person name="Hugenholtz P."/>
            <person name="Woyke T."/>
            <person name="Wu D."/>
            <person name="Spring S."/>
            <person name="Brambilla E."/>
            <person name="Klenk H.-P."/>
            <person name="Eisen J.A."/>
        </authorList>
    </citation>
    <scope>NUCLEOTIDE SEQUENCE [LARGE SCALE GENOMIC DNA]</scope>
    <source>
        <strain evidence="4 5">DSM 13497</strain>
    </source>
</reference>
<evidence type="ECO:0000256" key="1">
    <source>
        <dbReference type="SAM" id="Phobius"/>
    </source>
</evidence>
<evidence type="ECO:0000313" key="6">
    <source>
        <dbReference type="Proteomes" id="UP000183868"/>
    </source>
</evidence>
<dbReference type="Gene3D" id="3.40.30.10">
    <property type="entry name" value="Glutaredoxin"/>
    <property type="match status" value="1"/>
</dbReference>
<feature type="transmembrane region" description="Helical" evidence="1">
    <location>
        <begin position="6"/>
        <end position="24"/>
    </location>
</feature>
<dbReference type="GO" id="GO:0015035">
    <property type="term" value="F:protein-disulfide reductase activity"/>
    <property type="evidence" value="ECO:0007669"/>
    <property type="project" value="TreeGrafter"/>
</dbReference>
<sequence precursor="true">MDVLFYIVMVFVGFIVFIQIYARVQGLMKRGKEIPPIDGKIGNALAQNATTLLYFYTPTCSACKVMTPVIDRLQTEFKNILKINLASDLEIGKKFGIMGTPSLVLVKDNKIQSFVVGAKNETFIRKLLNNHQ</sequence>
<dbReference type="EMBL" id="CP018099">
    <property type="protein sequence ID" value="APF18597.1"/>
    <property type="molecule type" value="Genomic_DNA"/>
</dbReference>